<dbReference type="OrthoDB" id="2803419at2759"/>
<proteinExistence type="predicted"/>
<dbReference type="InterPro" id="IPR015943">
    <property type="entry name" value="WD40/YVTN_repeat-like_dom_sf"/>
</dbReference>
<dbReference type="SUPFAM" id="SSF50978">
    <property type="entry name" value="WD40 repeat-like"/>
    <property type="match status" value="1"/>
</dbReference>
<dbReference type="PROSITE" id="PS50082">
    <property type="entry name" value="WD_REPEATS_2"/>
    <property type="match status" value="1"/>
</dbReference>
<reference evidence="2 3" key="1">
    <citation type="submission" date="2016-07" db="EMBL/GenBank/DDBJ databases">
        <title>Draft genome of the white-rot fungus Obba rivulosa 3A-2.</title>
        <authorList>
            <consortium name="DOE Joint Genome Institute"/>
            <person name="Miettinen O."/>
            <person name="Riley R."/>
            <person name="Acob R."/>
            <person name="Barry K."/>
            <person name="Cullen D."/>
            <person name="De Vries R."/>
            <person name="Hainaut M."/>
            <person name="Hatakka A."/>
            <person name="Henrissat B."/>
            <person name="Hilden K."/>
            <person name="Kuo R."/>
            <person name="Labutti K."/>
            <person name="Lipzen A."/>
            <person name="Makela M.R."/>
            <person name="Sandor L."/>
            <person name="Spatafora J.W."/>
            <person name="Grigoriev I.V."/>
            <person name="Hibbett D.S."/>
        </authorList>
    </citation>
    <scope>NUCLEOTIDE SEQUENCE [LARGE SCALE GENOMIC DNA]</scope>
    <source>
        <strain evidence="2 3">3A-2</strain>
    </source>
</reference>
<dbReference type="Proteomes" id="UP000250043">
    <property type="component" value="Unassembled WGS sequence"/>
</dbReference>
<dbReference type="InterPro" id="IPR001680">
    <property type="entry name" value="WD40_rpt"/>
</dbReference>
<keyword evidence="1" id="KW-0853">WD repeat</keyword>
<dbReference type="Gene3D" id="2.130.10.10">
    <property type="entry name" value="YVTN repeat-like/Quinoprotein amine dehydrogenase"/>
    <property type="match status" value="1"/>
</dbReference>
<evidence type="ECO:0000313" key="3">
    <source>
        <dbReference type="Proteomes" id="UP000250043"/>
    </source>
</evidence>
<keyword evidence="3" id="KW-1185">Reference proteome</keyword>
<protein>
    <submittedName>
        <fullName evidence="2">Uncharacterized protein</fullName>
    </submittedName>
</protein>
<dbReference type="InterPro" id="IPR036322">
    <property type="entry name" value="WD40_repeat_dom_sf"/>
</dbReference>
<dbReference type="AlphaFoldDB" id="A0A8E2AGG6"/>
<sequence>MAPLRGHQNSVRSVAFSPDGKHIVSGSSDYSIRICNPEDHLSDQGVPDNDGWVMGKQGELLFWVPAPHRLSFHSLQTVKVIGSNETQVDYSNVLWGKDWTRCWDPAQ</sequence>
<dbReference type="SMART" id="SM00320">
    <property type="entry name" value="WD40"/>
    <property type="match status" value="1"/>
</dbReference>
<name>A0A8E2AGG6_9APHY</name>
<evidence type="ECO:0000256" key="1">
    <source>
        <dbReference type="PROSITE-ProRule" id="PRU00221"/>
    </source>
</evidence>
<accession>A0A8E2AGG6</accession>
<organism evidence="2 3">
    <name type="scientific">Obba rivulosa</name>
    <dbReference type="NCBI Taxonomy" id="1052685"/>
    <lineage>
        <taxon>Eukaryota</taxon>
        <taxon>Fungi</taxon>
        <taxon>Dikarya</taxon>
        <taxon>Basidiomycota</taxon>
        <taxon>Agaricomycotina</taxon>
        <taxon>Agaricomycetes</taxon>
        <taxon>Polyporales</taxon>
        <taxon>Gelatoporiaceae</taxon>
        <taxon>Obba</taxon>
    </lineage>
</organism>
<evidence type="ECO:0000313" key="2">
    <source>
        <dbReference type="EMBL" id="OCH83941.1"/>
    </source>
</evidence>
<gene>
    <name evidence="2" type="ORF">OBBRIDRAFT_799491</name>
</gene>
<dbReference type="EMBL" id="KV722759">
    <property type="protein sequence ID" value="OCH83941.1"/>
    <property type="molecule type" value="Genomic_DNA"/>
</dbReference>
<feature type="repeat" description="WD" evidence="1">
    <location>
        <begin position="4"/>
        <end position="34"/>
    </location>
</feature>
<dbReference type="Pfam" id="PF00400">
    <property type="entry name" value="WD40"/>
    <property type="match status" value="1"/>
</dbReference>
<dbReference type="PROSITE" id="PS50294">
    <property type="entry name" value="WD_REPEATS_REGION"/>
    <property type="match status" value="1"/>
</dbReference>